<name>A0A8M1KR46_CLUHA</name>
<proteinExistence type="predicted"/>
<feature type="compositionally biased region" description="Polar residues" evidence="2">
    <location>
        <begin position="1128"/>
        <end position="1139"/>
    </location>
</feature>
<dbReference type="RefSeq" id="XP_042565095.1">
    <property type="nucleotide sequence ID" value="XM_042709161.1"/>
</dbReference>
<feature type="repeat" description="ARM" evidence="1">
    <location>
        <begin position="141"/>
        <end position="185"/>
    </location>
</feature>
<dbReference type="OrthoDB" id="6086604at2759"/>
<evidence type="ECO:0000256" key="1">
    <source>
        <dbReference type="PROSITE-ProRule" id="PRU00259"/>
    </source>
</evidence>
<feature type="compositionally biased region" description="Low complexity" evidence="2">
    <location>
        <begin position="545"/>
        <end position="575"/>
    </location>
</feature>
<feature type="compositionally biased region" description="Low complexity" evidence="2">
    <location>
        <begin position="1147"/>
        <end position="1156"/>
    </location>
</feature>
<dbReference type="GO" id="GO:0005829">
    <property type="term" value="C:cytosol"/>
    <property type="evidence" value="ECO:0007669"/>
    <property type="project" value="TreeGrafter"/>
</dbReference>
<dbReference type="GO" id="GO:0009653">
    <property type="term" value="P:anatomical structure morphogenesis"/>
    <property type="evidence" value="ECO:0007669"/>
    <property type="project" value="TreeGrafter"/>
</dbReference>
<feature type="region of interest" description="Disordered" evidence="2">
    <location>
        <begin position="505"/>
        <end position="529"/>
    </location>
</feature>
<organism evidence="4 5">
    <name type="scientific">Clupea harengus</name>
    <name type="common">Atlantic herring</name>
    <dbReference type="NCBI Taxonomy" id="7950"/>
    <lineage>
        <taxon>Eukaryota</taxon>
        <taxon>Metazoa</taxon>
        <taxon>Chordata</taxon>
        <taxon>Craniata</taxon>
        <taxon>Vertebrata</taxon>
        <taxon>Euteleostomi</taxon>
        <taxon>Actinopterygii</taxon>
        <taxon>Neopterygii</taxon>
        <taxon>Teleostei</taxon>
        <taxon>Clupei</taxon>
        <taxon>Clupeiformes</taxon>
        <taxon>Clupeoidei</taxon>
        <taxon>Clupeidae</taxon>
        <taxon>Clupea</taxon>
    </lineage>
</organism>
<feature type="region of interest" description="Disordered" evidence="2">
    <location>
        <begin position="1094"/>
        <end position="1186"/>
    </location>
</feature>
<evidence type="ECO:0000256" key="2">
    <source>
        <dbReference type="SAM" id="MobiDB-lite"/>
    </source>
</evidence>
<dbReference type="SMART" id="SM00185">
    <property type="entry name" value="ARM"/>
    <property type="match status" value="5"/>
</dbReference>
<dbReference type="InterPro" id="IPR000225">
    <property type="entry name" value="Armadillo"/>
</dbReference>
<dbReference type="CTD" id="79798"/>
<dbReference type="InterPro" id="IPR055445">
    <property type="entry name" value="ARM_ARMC5"/>
</dbReference>
<feature type="compositionally biased region" description="Low complexity" evidence="2">
    <location>
        <begin position="612"/>
        <end position="634"/>
    </location>
</feature>
<dbReference type="Proteomes" id="UP000515152">
    <property type="component" value="Chromosome 1"/>
</dbReference>
<feature type="region of interest" description="Disordered" evidence="2">
    <location>
        <begin position="545"/>
        <end position="634"/>
    </location>
</feature>
<feature type="domain" description="BTB" evidence="3">
    <location>
        <begin position="941"/>
        <end position="1020"/>
    </location>
</feature>
<dbReference type="KEGG" id="char:105897653"/>
<feature type="region of interest" description="Disordered" evidence="2">
    <location>
        <begin position="42"/>
        <end position="61"/>
    </location>
</feature>
<accession>A0A8M1KR46</accession>
<evidence type="ECO:0000313" key="5">
    <source>
        <dbReference type="RefSeq" id="XP_042565095.1"/>
    </source>
</evidence>
<sequence>MATHGHLKSSKGNIKEGSSALPESSLTWCISQLSKVSHLVNNQSNVSQEAEPKNGEGMDKTRDIQKKLQASQWRALVAIRTQHIKGGNSRINRYRTQGGLPPLLGLLKRPDSSRKTLDLALSILANCCTERDARTEVRKLEGIAVIVDVLMRNVAVETVENRAARALGNLAMDPQGSALVHSAGGIPPLLLCLSLSASSSSSPNPSAPSSPSSVSLSSLPSSAKLECAQSAVRALLYLADTPANRLSLLSQGALSSLALLMSPEIPLGLRRTSLRAVHELTRGCSAECAREVSRSGALAQLGALVSEEAAKPLEELALKTLANLCSQGCLRPLVGSLGAIQKFSEEVKKDPSKAGVFLRALCLCCKEAVNRVKVKESGGLPVLIGFLSAHQHHPLTRLAILACVDFVYDESALEQLQDLGLIPLLVARLVEYAKGEEPVAKSDSSPSSTSDLMSPSCFESFDFPHLDGNRKDDVGKEQGVGSSSFLSLRSWLVSEGLISSEGELLESPTGVESDCGSSHASSSSVATSPVTPIADAGLSLTCLSPTSSLPQSSVSGSPKPGLLSPPSQPAPHSSQRNLPMSPSNPQSPPLCTVPKPTSPSKVCSPPKKRPRVSSSSSSSSHSSPSSSSSSSSCSSVVSLDVPPMLSRTPAYHHPYHPEPWAPESPILLLLSRFSHASDPSTSLVNAGVLSGLLYYLTRHKDPSGRCFRMLSRLSCNPNCLQALLRTGAVALIRQDLCLRGGSARVARGQERQTDRVKAKVRQLGLGLLSNLRVQCEAGFGTGVMSHVMLSGIEVDRLFGALSLPLICSNKVLLKKLLLDNKGLMHALEPLCCQDDSNEDNNHPEKCKTLLSCWLCPPQVVTSSRLHSLYSSLLIGCLSNLLVHSKAVLDQKKCSVEPQVTLQTPISPSTTLTPLKDTGNDLPPSPKKPCLSSSCSYSDSTHDIFLQLDDGSQVPACRGALAGGEGELGDGGSEYFRALLTGGFGEAQGKEGKAIHIRDVRYGMLMPVLHYLHGCRLSNGERGRKQEENTDEGGGGCCRFLESMTLKYWDSPDFQKTALAEGMVGACRFLVTGLQRATEDLCVTLLHSLATTPASLSLPQRSPKPVLPEDVGRKTTTHRMYREGMPKPLQSNKVVKTPLQSGPPPKSTPKTAKPNPKVGSSQDVEEVPQTPRKCPQDILASSTNKTSDSKCTLVPLLPQLYWFSQRYNYPRLGRACLSILLRPHGVARNAPAASLPPAQAADCLLQLAKDADCQESLKQDLLGLAAAALS</sequence>
<dbReference type="AlphaFoldDB" id="A0A8M1KR46"/>
<feature type="repeat" description="ARM" evidence="1">
    <location>
        <begin position="98"/>
        <end position="142"/>
    </location>
</feature>
<dbReference type="PROSITE" id="PS50097">
    <property type="entry name" value="BTB"/>
    <property type="match status" value="1"/>
</dbReference>
<dbReference type="SMART" id="SM00225">
    <property type="entry name" value="BTB"/>
    <property type="match status" value="1"/>
</dbReference>
<dbReference type="Pfam" id="PF24768">
    <property type="entry name" value="ARM_ARMC5"/>
    <property type="match status" value="1"/>
</dbReference>
<dbReference type="PANTHER" id="PTHR23312">
    <property type="entry name" value="ARMC5 ARMADILLO REPEAT-CONTAINING -RELATED"/>
    <property type="match status" value="1"/>
</dbReference>
<dbReference type="GeneID" id="105897653"/>
<gene>
    <name evidence="5" type="primary">armc5</name>
</gene>
<keyword evidence="4" id="KW-1185">Reference proteome</keyword>
<evidence type="ECO:0000313" key="4">
    <source>
        <dbReference type="Proteomes" id="UP000515152"/>
    </source>
</evidence>
<feature type="region of interest" description="Disordered" evidence="2">
    <location>
        <begin position="904"/>
        <end position="926"/>
    </location>
</feature>
<feature type="compositionally biased region" description="Basic and acidic residues" evidence="2">
    <location>
        <begin position="50"/>
        <end position="61"/>
    </location>
</feature>
<reference evidence="5" key="1">
    <citation type="submission" date="2025-08" db="UniProtKB">
        <authorList>
            <consortium name="RefSeq"/>
        </authorList>
    </citation>
    <scope>IDENTIFICATION</scope>
</reference>
<feature type="compositionally biased region" description="Low complexity" evidence="2">
    <location>
        <begin position="904"/>
        <end position="914"/>
    </location>
</feature>
<dbReference type="InterPro" id="IPR000210">
    <property type="entry name" value="BTB/POZ_dom"/>
</dbReference>
<feature type="compositionally biased region" description="Low complexity" evidence="2">
    <location>
        <begin position="517"/>
        <end position="529"/>
    </location>
</feature>
<dbReference type="PROSITE" id="PS50176">
    <property type="entry name" value="ARM_REPEAT"/>
    <property type="match status" value="2"/>
</dbReference>
<evidence type="ECO:0000259" key="3">
    <source>
        <dbReference type="PROSITE" id="PS50097"/>
    </source>
</evidence>
<protein>
    <submittedName>
        <fullName evidence="5">Armadillo repeat-containing protein 5</fullName>
    </submittedName>
</protein>
<dbReference type="PANTHER" id="PTHR23312:SF8">
    <property type="entry name" value="ARMADILLO REPEAT-CONTAINING PROTEIN 5"/>
    <property type="match status" value="1"/>
</dbReference>